<keyword evidence="6 15" id="KW-0436">Ligase</keyword>
<dbReference type="InterPro" id="IPR036690">
    <property type="entry name" value="Fdx_antiC-bd_sf"/>
</dbReference>
<dbReference type="SUPFAM" id="SSF50249">
    <property type="entry name" value="Nucleic acid-binding proteins"/>
    <property type="match status" value="1"/>
</dbReference>
<dbReference type="EMBL" id="FXSZ01000008">
    <property type="protein sequence ID" value="SMO74957.1"/>
    <property type="molecule type" value="Genomic_DNA"/>
</dbReference>
<evidence type="ECO:0000256" key="15">
    <source>
        <dbReference type="HAMAP-Rule" id="MF_00283"/>
    </source>
</evidence>
<dbReference type="PANTHER" id="PTHR10947">
    <property type="entry name" value="PHENYLALANYL-TRNA SYNTHETASE BETA CHAIN AND LEUCINE-RICH REPEAT-CONTAINING PROTEIN 47"/>
    <property type="match status" value="1"/>
</dbReference>
<feature type="binding site" evidence="15">
    <location>
        <position position="463"/>
    </location>
    <ligand>
        <name>Mg(2+)</name>
        <dbReference type="ChEBI" id="CHEBI:18420"/>
        <note>shared with alpha subunit</note>
    </ligand>
</feature>
<feature type="binding site" evidence="15">
    <location>
        <position position="472"/>
    </location>
    <ligand>
        <name>Mg(2+)</name>
        <dbReference type="ChEBI" id="CHEBI:18420"/>
        <note>shared with alpha subunit</note>
    </ligand>
</feature>
<keyword evidence="11 16" id="KW-0694">RNA-binding</keyword>
<evidence type="ECO:0000256" key="4">
    <source>
        <dbReference type="ARBA" id="ARBA00022490"/>
    </source>
</evidence>
<proteinExistence type="inferred from homology"/>
<dbReference type="CDD" id="cd02796">
    <property type="entry name" value="tRNA_bind_bactPheRS"/>
    <property type="match status" value="1"/>
</dbReference>
<protein>
    <recommendedName>
        <fullName evidence="15">Phenylalanine--tRNA ligase beta subunit</fullName>
        <ecNumber evidence="15">6.1.1.20</ecNumber>
    </recommendedName>
    <alternativeName>
        <fullName evidence="15">Phenylalanyl-tRNA synthetase beta subunit</fullName>
        <shortName evidence="15">PheRS</shortName>
    </alternativeName>
</protein>
<dbReference type="SUPFAM" id="SSF55681">
    <property type="entry name" value="Class II aaRS and biotin synthetases"/>
    <property type="match status" value="1"/>
</dbReference>
<dbReference type="EC" id="6.1.1.20" evidence="15"/>
<evidence type="ECO:0000256" key="7">
    <source>
        <dbReference type="ARBA" id="ARBA00022723"/>
    </source>
</evidence>
<dbReference type="GO" id="GO:0009328">
    <property type="term" value="C:phenylalanine-tRNA ligase complex"/>
    <property type="evidence" value="ECO:0007669"/>
    <property type="project" value="TreeGrafter"/>
</dbReference>
<keyword evidence="10 15" id="KW-0460">Magnesium</keyword>
<dbReference type="HAMAP" id="MF_00283">
    <property type="entry name" value="Phe_tRNA_synth_beta1"/>
    <property type="match status" value="1"/>
</dbReference>
<comment type="catalytic activity">
    <reaction evidence="14 15">
        <text>tRNA(Phe) + L-phenylalanine + ATP = L-phenylalanyl-tRNA(Phe) + AMP + diphosphate + H(+)</text>
        <dbReference type="Rhea" id="RHEA:19413"/>
        <dbReference type="Rhea" id="RHEA-COMP:9668"/>
        <dbReference type="Rhea" id="RHEA-COMP:9699"/>
        <dbReference type="ChEBI" id="CHEBI:15378"/>
        <dbReference type="ChEBI" id="CHEBI:30616"/>
        <dbReference type="ChEBI" id="CHEBI:33019"/>
        <dbReference type="ChEBI" id="CHEBI:58095"/>
        <dbReference type="ChEBI" id="CHEBI:78442"/>
        <dbReference type="ChEBI" id="CHEBI:78531"/>
        <dbReference type="ChEBI" id="CHEBI:456215"/>
        <dbReference type="EC" id="6.1.1.20"/>
    </reaction>
</comment>
<dbReference type="Gene3D" id="3.30.930.10">
    <property type="entry name" value="Bira Bifunctional Protein, Domain 2"/>
    <property type="match status" value="1"/>
</dbReference>
<feature type="domain" description="TRNA-binding" evidence="17">
    <location>
        <begin position="42"/>
        <end position="155"/>
    </location>
</feature>
<dbReference type="NCBIfam" id="TIGR00472">
    <property type="entry name" value="pheT_bact"/>
    <property type="match status" value="1"/>
</dbReference>
<dbReference type="NCBIfam" id="NF045760">
    <property type="entry name" value="YtpR"/>
    <property type="match status" value="1"/>
</dbReference>
<dbReference type="Pfam" id="PF03484">
    <property type="entry name" value="B5"/>
    <property type="match status" value="1"/>
</dbReference>
<evidence type="ECO:0000256" key="5">
    <source>
        <dbReference type="ARBA" id="ARBA00022555"/>
    </source>
</evidence>
<dbReference type="Gene3D" id="3.30.70.380">
    <property type="entry name" value="Ferrodoxin-fold anticodon-binding domain"/>
    <property type="match status" value="1"/>
</dbReference>
<evidence type="ECO:0000256" key="14">
    <source>
        <dbReference type="ARBA" id="ARBA00049255"/>
    </source>
</evidence>
<evidence type="ECO:0000256" key="9">
    <source>
        <dbReference type="ARBA" id="ARBA00022840"/>
    </source>
</evidence>
<dbReference type="Pfam" id="PF17759">
    <property type="entry name" value="tRNA_synthFbeta"/>
    <property type="match status" value="1"/>
</dbReference>
<evidence type="ECO:0000256" key="6">
    <source>
        <dbReference type="ARBA" id="ARBA00022598"/>
    </source>
</evidence>
<sequence>MKISYNWLKQYIKTDLSPEQISTILTNVGLEVESLEEIQTVAGGLKGLVIGHVTSREKHPNADKLSVTKVNVGNGHDLDIVCGAPNVAAGQKVVVATVGTTVYPSSGEPFEIKKAKIRGEVSEGMICAEDEIGLGASHAGIIVLPEDAPIGMLAKEYFKIEDDYCFVLGLTPNRVDAASHVGVARDIAAFLQSNVILPSVADFKVDNHESKISVEVIDTEDAPRYSGVSINNVTVADSPEWLQNKLRAIGQKPINNVVDVTNYVLHELGQPLHAFDADQIKGGKVIVKKLAEGTPFITLDGIERKLSADDMMICDETEGLCLAGVFGGIKSGVTAVTKNVFLESAYFNSVAIRKSAKRYGLKTDASWRFERGTDPAATVFALKRAALLIKEIAGGTISSEVIDIYPVEIKNAAVEVSYKNVKRLIGKEIAAEQIKAILTGLGIEILSEDALGIKVSVPTSKVDVTREVDIVEEILRIYGYNNIEIPALVNSSLSYAVKPDREKLQNAIAEFLTANGFAEIMSNSLTKSAYSHLTANINQNENVVILNPLSNDLDVLRQSLIFSGLEAVAYNQNRRQADLKLYEFGITYRKTENGYAENARLAVFVTGRLESEQWNAANAMADYYAIKGYVDAILNKLNVQVASSERIVDDQTSEGLSYKKGKNIIVQFGSVSKAILKKLDIDKPVFYADFNWDYILKTQMNNKVDYTEVAKFPAVRRDLSMLLDSSVNFAQLRDLAFQTERKLLKEVNIFDKYEGDKLPQGKKSYALSFVIQDDEKTLTDKQIDSVMQKVIANFEKLGVEIRK</sequence>
<dbReference type="Gene3D" id="2.40.50.140">
    <property type="entry name" value="Nucleic acid-binding proteins"/>
    <property type="match status" value="1"/>
</dbReference>
<evidence type="ECO:0000256" key="13">
    <source>
        <dbReference type="ARBA" id="ARBA00023146"/>
    </source>
</evidence>
<dbReference type="AlphaFoldDB" id="A0A521DTC8"/>
<gene>
    <name evidence="15" type="primary">pheT</name>
    <name evidence="20" type="ORF">SAMN06265350_108107</name>
</gene>
<dbReference type="SUPFAM" id="SSF54991">
    <property type="entry name" value="Anticodon-binding domain of PheRS"/>
    <property type="match status" value="1"/>
</dbReference>
<dbReference type="GO" id="GO:0000049">
    <property type="term" value="F:tRNA binding"/>
    <property type="evidence" value="ECO:0007669"/>
    <property type="project" value="UniProtKB-UniRule"/>
</dbReference>
<evidence type="ECO:0000313" key="20">
    <source>
        <dbReference type="EMBL" id="SMO74957.1"/>
    </source>
</evidence>
<evidence type="ECO:0000259" key="19">
    <source>
        <dbReference type="PROSITE" id="PS51483"/>
    </source>
</evidence>
<evidence type="ECO:0000256" key="10">
    <source>
        <dbReference type="ARBA" id="ARBA00022842"/>
    </source>
</evidence>
<dbReference type="GO" id="GO:0000287">
    <property type="term" value="F:magnesium ion binding"/>
    <property type="evidence" value="ECO:0007669"/>
    <property type="project" value="UniProtKB-UniRule"/>
</dbReference>
<keyword evidence="8 15" id="KW-0547">Nucleotide-binding</keyword>
<dbReference type="InterPro" id="IPR012340">
    <property type="entry name" value="NA-bd_OB-fold"/>
</dbReference>
<comment type="similarity">
    <text evidence="2 15">Belongs to the phenylalanyl-tRNA synthetase beta subunit family. Type 1 subfamily.</text>
</comment>
<keyword evidence="12 15" id="KW-0648">Protein biosynthesis</keyword>
<evidence type="ECO:0000256" key="16">
    <source>
        <dbReference type="PROSITE-ProRule" id="PRU00209"/>
    </source>
</evidence>
<evidence type="ECO:0000259" key="18">
    <source>
        <dbReference type="PROSITE" id="PS51447"/>
    </source>
</evidence>
<dbReference type="GO" id="GO:0004826">
    <property type="term" value="F:phenylalanine-tRNA ligase activity"/>
    <property type="evidence" value="ECO:0007669"/>
    <property type="project" value="UniProtKB-UniRule"/>
</dbReference>
<dbReference type="SUPFAM" id="SSF56037">
    <property type="entry name" value="PheT/TilS domain"/>
    <property type="match status" value="1"/>
</dbReference>
<name>A0A521DTC8_9SPHI</name>
<evidence type="ECO:0000256" key="11">
    <source>
        <dbReference type="ARBA" id="ARBA00022884"/>
    </source>
</evidence>
<dbReference type="PROSITE" id="PS50886">
    <property type="entry name" value="TRBD"/>
    <property type="match status" value="1"/>
</dbReference>
<dbReference type="GO" id="GO:0005524">
    <property type="term" value="F:ATP binding"/>
    <property type="evidence" value="ECO:0007669"/>
    <property type="project" value="UniProtKB-UniRule"/>
</dbReference>
<dbReference type="Proteomes" id="UP000315971">
    <property type="component" value="Unassembled WGS sequence"/>
</dbReference>
<dbReference type="InterPro" id="IPR002547">
    <property type="entry name" value="tRNA-bd_dom"/>
</dbReference>
<keyword evidence="21" id="KW-1185">Reference proteome</keyword>
<evidence type="ECO:0000256" key="2">
    <source>
        <dbReference type="ARBA" id="ARBA00008653"/>
    </source>
</evidence>
<organism evidence="20 21">
    <name type="scientific">Solitalea koreensis</name>
    <dbReference type="NCBI Taxonomy" id="543615"/>
    <lineage>
        <taxon>Bacteria</taxon>
        <taxon>Pseudomonadati</taxon>
        <taxon>Bacteroidota</taxon>
        <taxon>Sphingobacteriia</taxon>
        <taxon>Sphingobacteriales</taxon>
        <taxon>Sphingobacteriaceae</taxon>
        <taxon>Solitalea</taxon>
    </lineage>
</organism>
<dbReference type="Gene3D" id="3.50.40.10">
    <property type="entry name" value="Phenylalanyl-trna Synthetase, Chain B, domain 3"/>
    <property type="match status" value="1"/>
</dbReference>
<accession>A0A521DTC8</accession>
<evidence type="ECO:0000256" key="8">
    <source>
        <dbReference type="ARBA" id="ARBA00022741"/>
    </source>
</evidence>
<comment type="subunit">
    <text evidence="3 15">Tetramer of two alpha and two beta subunits.</text>
</comment>
<dbReference type="OrthoDB" id="9805455at2"/>
<dbReference type="InterPro" id="IPR033714">
    <property type="entry name" value="tRNA_bind_bactPheRS"/>
</dbReference>
<dbReference type="Pfam" id="PF01588">
    <property type="entry name" value="tRNA_bind"/>
    <property type="match status" value="1"/>
</dbReference>
<keyword evidence="4 15" id="KW-0963">Cytoplasm</keyword>
<comment type="subcellular location">
    <subcellularLocation>
        <location evidence="1 15">Cytoplasm</location>
    </subcellularLocation>
</comment>
<dbReference type="InterPro" id="IPR005147">
    <property type="entry name" value="tRNA_synthase_B5-dom"/>
</dbReference>
<dbReference type="CDD" id="cd00769">
    <property type="entry name" value="PheRS_beta_core"/>
    <property type="match status" value="1"/>
</dbReference>
<dbReference type="Pfam" id="PF03147">
    <property type="entry name" value="FDX-ACB"/>
    <property type="match status" value="1"/>
</dbReference>
<dbReference type="Pfam" id="PF03483">
    <property type="entry name" value="B3_4"/>
    <property type="match status" value="1"/>
</dbReference>
<dbReference type="FunFam" id="3.30.70.380:FF:000001">
    <property type="entry name" value="Phenylalanine--tRNA ligase beta subunit"/>
    <property type="match status" value="1"/>
</dbReference>
<dbReference type="SMART" id="SM00896">
    <property type="entry name" value="FDX-ACB"/>
    <property type="match status" value="1"/>
</dbReference>
<dbReference type="PROSITE" id="PS51483">
    <property type="entry name" value="B5"/>
    <property type="match status" value="1"/>
</dbReference>
<feature type="domain" description="B5" evidence="19">
    <location>
        <begin position="409"/>
        <end position="485"/>
    </location>
</feature>
<evidence type="ECO:0000256" key="12">
    <source>
        <dbReference type="ARBA" id="ARBA00022917"/>
    </source>
</evidence>
<dbReference type="InterPro" id="IPR005121">
    <property type="entry name" value="Fdx_antiC-bd"/>
</dbReference>
<dbReference type="FunFam" id="3.50.40.10:FF:000001">
    <property type="entry name" value="Phenylalanine--tRNA ligase beta subunit"/>
    <property type="match status" value="1"/>
</dbReference>
<dbReference type="InterPro" id="IPR041616">
    <property type="entry name" value="PheRS_beta_core"/>
</dbReference>
<dbReference type="RefSeq" id="WP_142604392.1">
    <property type="nucleotide sequence ID" value="NZ_FXSZ01000008.1"/>
</dbReference>
<dbReference type="InterPro" id="IPR005146">
    <property type="entry name" value="B3/B4_tRNA-bd"/>
</dbReference>
<keyword evidence="5 16" id="KW-0820">tRNA-binding</keyword>
<dbReference type="PROSITE" id="PS51447">
    <property type="entry name" value="FDX_ACB"/>
    <property type="match status" value="1"/>
</dbReference>
<dbReference type="InterPro" id="IPR009061">
    <property type="entry name" value="DNA-bd_dom_put_sf"/>
</dbReference>
<evidence type="ECO:0000256" key="3">
    <source>
        <dbReference type="ARBA" id="ARBA00011209"/>
    </source>
</evidence>
<dbReference type="InterPro" id="IPR045864">
    <property type="entry name" value="aa-tRNA-synth_II/BPL/LPL"/>
</dbReference>
<feature type="domain" description="FDX-ACB" evidence="18">
    <location>
        <begin position="710"/>
        <end position="802"/>
    </location>
</feature>
<dbReference type="InterPro" id="IPR004532">
    <property type="entry name" value="Phe-tRNA-ligase_IIc_bsu_bact"/>
</dbReference>
<comment type="cofactor">
    <cofactor evidence="15">
        <name>Mg(2+)</name>
        <dbReference type="ChEBI" id="CHEBI:18420"/>
    </cofactor>
    <text evidence="15">Binds 2 magnesium ions per tetramer.</text>
</comment>
<dbReference type="FunFam" id="2.40.50.140:FF:000045">
    <property type="entry name" value="Phenylalanine--tRNA ligase beta subunit"/>
    <property type="match status" value="1"/>
</dbReference>
<keyword evidence="13 15" id="KW-0030">Aminoacyl-tRNA synthetase</keyword>
<feature type="binding site" evidence="15">
    <location>
        <position position="473"/>
    </location>
    <ligand>
        <name>Mg(2+)</name>
        <dbReference type="ChEBI" id="CHEBI:18420"/>
        <note>shared with alpha subunit</note>
    </ligand>
</feature>
<dbReference type="InterPro" id="IPR045060">
    <property type="entry name" value="Phe-tRNA-ligase_IIc_bsu"/>
</dbReference>
<dbReference type="GO" id="GO:0006432">
    <property type="term" value="P:phenylalanyl-tRNA aminoacylation"/>
    <property type="evidence" value="ECO:0007669"/>
    <property type="project" value="UniProtKB-UniRule"/>
</dbReference>
<dbReference type="SUPFAM" id="SSF46955">
    <property type="entry name" value="Putative DNA-binding domain"/>
    <property type="match status" value="1"/>
</dbReference>
<dbReference type="InterPro" id="IPR020825">
    <property type="entry name" value="Phe-tRNA_synthase-like_B3/B4"/>
</dbReference>
<keyword evidence="9 15" id="KW-0067">ATP-binding</keyword>
<dbReference type="SMART" id="SM00874">
    <property type="entry name" value="B5"/>
    <property type="match status" value="1"/>
</dbReference>
<evidence type="ECO:0000259" key="17">
    <source>
        <dbReference type="PROSITE" id="PS50886"/>
    </source>
</evidence>
<dbReference type="PANTHER" id="PTHR10947:SF0">
    <property type="entry name" value="PHENYLALANINE--TRNA LIGASE BETA SUBUNIT"/>
    <property type="match status" value="1"/>
</dbReference>
<dbReference type="SMART" id="SM00873">
    <property type="entry name" value="B3_4"/>
    <property type="match status" value="1"/>
</dbReference>
<evidence type="ECO:0000256" key="1">
    <source>
        <dbReference type="ARBA" id="ARBA00004496"/>
    </source>
</evidence>
<evidence type="ECO:0000313" key="21">
    <source>
        <dbReference type="Proteomes" id="UP000315971"/>
    </source>
</evidence>
<reference evidence="20 21" key="1">
    <citation type="submission" date="2017-05" db="EMBL/GenBank/DDBJ databases">
        <authorList>
            <person name="Varghese N."/>
            <person name="Submissions S."/>
        </authorList>
    </citation>
    <scope>NUCLEOTIDE SEQUENCE [LARGE SCALE GENOMIC DNA]</scope>
    <source>
        <strain evidence="20 21">DSM 21342</strain>
    </source>
</reference>
<feature type="binding site" evidence="15">
    <location>
        <position position="469"/>
    </location>
    <ligand>
        <name>Mg(2+)</name>
        <dbReference type="ChEBI" id="CHEBI:18420"/>
        <note>shared with alpha subunit</note>
    </ligand>
</feature>
<dbReference type="Gene3D" id="3.30.56.10">
    <property type="match status" value="2"/>
</dbReference>
<keyword evidence="7 15" id="KW-0479">Metal-binding</keyword>